<reference key="1">
    <citation type="journal article" date="2011" name="Mol. Biol. Evol.">
        <title>Unity in variety -- the pan-genome of the Chlamydiae.</title>
        <authorList>
            <person name="Collingro A."/>
            <person name="Tischler P."/>
            <person name="Weinmaier T."/>
            <person name="Penz T."/>
            <person name="Heinz E."/>
            <person name="Brunham R.C."/>
            <person name="Read T.D."/>
            <person name="Bavoil P.M."/>
            <person name="Sachse K."/>
            <person name="Kahane S."/>
            <person name="Friedman M.G."/>
            <person name="Rattei T."/>
            <person name="Myers G.S.A."/>
            <person name="Horn M."/>
        </authorList>
    </citation>
    <scope>NUCLEOTIDE SEQUENCE</scope>
    <source>
        <strain>Z</strain>
    </source>
</reference>
<evidence type="ECO:0000313" key="1">
    <source>
        <dbReference type="EMBL" id="CCB88139.1"/>
    </source>
</evidence>
<gene>
    <name evidence="1" type="ordered locus">SNE_A02620</name>
</gene>
<sequence>MYLILTGVKDVIEIFLFMQGQEISCPYKSNH</sequence>
<organism evidence="1 2">
    <name type="scientific">Simkania negevensis (strain ATCC VR-1471 / DSM 27360 / Z)</name>
    <dbReference type="NCBI Taxonomy" id="331113"/>
    <lineage>
        <taxon>Bacteria</taxon>
        <taxon>Pseudomonadati</taxon>
        <taxon>Chlamydiota</taxon>
        <taxon>Chlamydiia</taxon>
        <taxon>Parachlamydiales</taxon>
        <taxon>Simkaniaceae</taxon>
        <taxon>Simkania</taxon>
    </lineage>
</organism>
<protein>
    <submittedName>
        <fullName evidence="1">Uncharacterized protein</fullName>
    </submittedName>
</protein>
<dbReference type="KEGG" id="sng:SNE_A02620"/>
<accession>F8L5Z3</accession>
<dbReference type="AlphaFoldDB" id="F8L5Z3"/>
<reference evidence="1 2" key="2">
    <citation type="journal article" date="2011" name="Mol. Biol. Evol.">
        <title>Unity in variety--the pan-genome of the Chlamydiae.</title>
        <authorList>
            <person name="Collingro A."/>
            <person name="Tischler P."/>
            <person name="Weinmaier T."/>
            <person name="Penz T."/>
            <person name="Heinz E."/>
            <person name="Brunham R.C."/>
            <person name="Read T.D."/>
            <person name="Bavoil P.M."/>
            <person name="Sachse K."/>
            <person name="Kahane S."/>
            <person name="Friedman M.G."/>
            <person name="Rattei T."/>
            <person name="Myers G.S."/>
            <person name="Horn M."/>
        </authorList>
    </citation>
    <scope>NUCLEOTIDE SEQUENCE [LARGE SCALE GENOMIC DNA]</scope>
    <source>
        <strain evidence="2">ATCC VR-1471 / Z</strain>
    </source>
</reference>
<evidence type="ECO:0000313" key="2">
    <source>
        <dbReference type="Proteomes" id="UP000000496"/>
    </source>
</evidence>
<name>F8L5Z3_SIMNZ</name>
<dbReference type="HOGENOM" id="CLU_3398479_0_0_0"/>
<dbReference type="Proteomes" id="UP000000496">
    <property type="component" value="Chromosome gsn.131"/>
</dbReference>
<dbReference type="EMBL" id="FR872582">
    <property type="protein sequence ID" value="CCB88139.1"/>
    <property type="molecule type" value="Genomic_DNA"/>
</dbReference>
<proteinExistence type="predicted"/>
<keyword evidence="2" id="KW-1185">Reference proteome</keyword>